<sequence length="200" mass="21656">MDVVNIVVTGVGGQGLLTLARLLVESALAKGYDALAAETHGMSQRGGSVIVHVRIGKEVLAPTIPPGFADYILSTELMEAVRNCIYARKDTIVVVNTKIIYPALPGIVEHVSEDEVLKWLKQHIERLYPIPASSIAESLGAPQSTNMVILGAASALLKDYIDLGYLEKAVLKVGRGRLAELNLRAYLQGREIMCREYGVC</sequence>
<dbReference type="Pfam" id="PF01558">
    <property type="entry name" value="POR"/>
    <property type="match status" value="1"/>
</dbReference>
<evidence type="ECO:0000259" key="2">
    <source>
        <dbReference type="Pfam" id="PF01558"/>
    </source>
</evidence>
<accession>A0A833DTW2</accession>
<name>A0A833DTW2_9CREN</name>
<dbReference type="SUPFAM" id="SSF53323">
    <property type="entry name" value="Pyruvate-ferredoxin oxidoreductase, PFOR, domain III"/>
    <property type="match status" value="1"/>
</dbReference>
<keyword evidence="3" id="KW-0670">Pyruvate</keyword>
<dbReference type="InterPro" id="IPR019752">
    <property type="entry name" value="Pyrv/ketoisovalerate_OxRed_cat"/>
</dbReference>
<dbReference type="GO" id="GO:0016903">
    <property type="term" value="F:oxidoreductase activity, acting on the aldehyde or oxo group of donors"/>
    <property type="evidence" value="ECO:0007669"/>
    <property type="project" value="InterPro"/>
</dbReference>
<dbReference type="PANTHER" id="PTHR43854">
    <property type="entry name" value="INDOLEPYRUVATE OXIDOREDUCTASE SUBUNIT IORB"/>
    <property type="match status" value="1"/>
</dbReference>
<dbReference type="AlphaFoldDB" id="A0A833DTW2"/>
<dbReference type="InterPro" id="IPR002869">
    <property type="entry name" value="Pyrv_flavodox_OxRed_cen"/>
</dbReference>
<dbReference type="PANTHER" id="PTHR43854:SF1">
    <property type="entry name" value="INDOLEPYRUVATE OXIDOREDUCTASE SUBUNIT IORB"/>
    <property type="match status" value="1"/>
</dbReference>
<dbReference type="Gene3D" id="3.40.920.10">
    <property type="entry name" value="Pyruvate-ferredoxin oxidoreductase, PFOR, domain III"/>
    <property type="match status" value="1"/>
</dbReference>
<gene>
    <name evidence="3" type="ORF">EYH02_00485</name>
</gene>
<evidence type="ECO:0000256" key="1">
    <source>
        <dbReference type="ARBA" id="ARBA00023002"/>
    </source>
</evidence>
<evidence type="ECO:0000313" key="3">
    <source>
        <dbReference type="EMBL" id="HIP56539.1"/>
    </source>
</evidence>
<comment type="caution">
    <text evidence="3">The sequence shown here is derived from an EMBL/GenBank/DDBJ whole genome shotgun (WGS) entry which is preliminary data.</text>
</comment>
<proteinExistence type="predicted"/>
<keyword evidence="1" id="KW-0560">Oxidoreductase</keyword>
<evidence type="ECO:0000313" key="4">
    <source>
        <dbReference type="Proteomes" id="UP000605805"/>
    </source>
</evidence>
<feature type="domain" description="Pyruvate/ketoisovalerate oxidoreductase catalytic" evidence="2">
    <location>
        <begin position="12"/>
        <end position="191"/>
    </location>
</feature>
<dbReference type="Proteomes" id="UP000605805">
    <property type="component" value="Unassembled WGS sequence"/>
</dbReference>
<protein>
    <submittedName>
        <fullName evidence="3">Indolepyruvate ferredoxin oxidoreductase</fullName>
    </submittedName>
</protein>
<organism evidence="3 4">
    <name type="scientific">Ignisphaera aggregans</name>
    <dbReference type="NCBI Taxonomy" id="334771"/>
    <lineage>
        <taxon>Archaea</taxon>
        <taxon>Thermoproteota</taxon>
        <taxon>Thermoprotei</taxon>
        <taxon>Desulfurococcales</taxon>
        <taxon>Desulfurococcaceae</taxon>
        <taxon>Ignisphaera</taxon>
    </lineage>
</organism>
<dbReference type="InterPro" id="IPR052198">
    <property type="entry name" value="IorB_Oxidoreductase"/>
</dbReference>
<reference evidence="3" key="1">
    <citation type="journal article" date="2020" name="ISME J.">
        <title>Gammaproteobacteria mediating utilization of methyl-, sulfur- and petroleum organic compounds in deep ocean hydrothermal plumes.</title>
        <authorList>
            <person name="Zhou Z."/>
            <person name="Liu Y."/>
            <person name="Pan J."/>
            <person name="Cron B.R."/>
            <person name="Toner B.M."/>
            <person name="Anantharaman K."/>
            <person name="Breier J.A."/>
            <person name="Dick G.J."/>
            <person name="Li M."/>
        </authorList>
    </citation>
    <scope>NUCLEOTIDE SEQUENCE</scope>
    <source>
        <strain evidence="3">SZUA-1435</strain>
    </source>
</reference>
<dbReference type="EMBL" id="DQTV01000010">
    <property type="protein sequence ID" value="HIP56539.1"/>
    <property type="molecule type" value="Genomic_DNA"/>
</dbReference>